<evidence type="ECO:0000313" key="5">
    <source>
        <dbReference type="EMBL" id="OWR02989.1"/>
    </source>
</evidence>
<proteinExistence type="predicted"/>
<dbReference type="Gene3D" id="3.40.50.1820">
    <property type="entry name" value="alpha/beta hydrolase"/>
    <property type="match status" value="1"/>
</dbReference>
<gene>
    <name evidence="5" type="ORF">CDO81_15530</name>
</gene>
<keyword evidence="3" id="KW-0732">Signal</keyword>
<evidence type="ECO:0000313" key="6">
    <source>
        <dbReference type="Proteomes" id="UP000197446"/>
    </source>
</evidence>
<dbReference type="PANTHER" id="PTHR42776:SF28">
    <property type="entry name" value="GLUTAMYL ENDOPEPTIDASE, CHLOROPLASTIC-RELATED"/>
    <property type="match status" value="1"/>
</dbReference>
<feature type="chain" id="PRO_5012987810" evidence="3">
    <location>
        <begin position="20"/>
        <end position="800"/>
    </location>
</feature>
<protein>
    <submittedName>
        <fullName evidence="5">Prolyl oligopeptidase</fullName>
    </submittedName>
</protein>
<dbReference type="SUPFAM" id="SSF53474">
    <property type="entry name" value="alpha/beta-Hydrolases"/>
    <property type="match status" value="1"/>
</dbReference>
<comment type="caution">
    <text evidence="5">The sequence shown here is derived from an EMBL/GenBank/DDBJ whole genome shotgun (WGS) entry which is preliminary data.</text>
</comment>
<feature type="region of interest" description="Disordered" evidence="2">
    <location>
        <begin position="406"/>
        <end position="428"/>
    </location>
</feature>
<name>A0A254N4J5_9BURK</name>
<reference evidence="5 6" key="1">
    <citation type="journal article" date="2007" name="Int. J. Syst. Evol. Microbiol.">
        <title>Description of Pelomonas aquatica sp. nov. and Pelomonas puraquae sp. nov., isolated from industrial and haemodialysis water.</title>
        <authorList>
            <person name="Gomila M."/>
            <person name="Bowien B."/>
            <person name="Falsen E."/>
            <person name="Moore E.R."/>
            <person name="Lalucat J."/>
        </authorList>
    </citation>
    <scope>NUCLEOTIDE SEQUENCE [LARGE SCALE GENOMIC DNA]</scope>
    <source>
        <strain evidence="5 6">CCUG 52769</strain>
    </source>
</reference>
<feature type="signal peptide" evidence="3">
    <location>
        <begin position="1"/>
        <end position="19"/>
    </location>
</feature>
<dbReference type="InterPro" id="IPR001375">
    <property type="entry name" value="Peptidase_S9_cat"/>
</dbReference>
<dbReference type="RefSeq" id="WP_088484143.1">
    <property type="nucleotide sequence ID" value="NZ_NISI01000006.1"/>
</dbReference>
<dbReference type="OrthoDB" id="6388416at2"/>
<feature type="domain" description="Peptidase S9 prolyl oligopeptidase catalytic" evidence="4">
    <location>
        <begin position="641"/>
        <end position="793"/>
    </location>
</feature>
<dbReference type="InterPro" id="IPR029058">
    <property type="entry name" value="AB_hydrolase_fold"/>
</dbReference>
<dbReference type="SUPFAM" id="SSF82171">
    <property type="entry name" value="DPP6 N-terminal domain-like"/>
    <property type="match status" value="1"/>
</dbReference>
<organism evidence="5 6">
    <name type="scientific">Roseateles puraquae</name>
    <dbReference type="NCBI Taxonomy" id="431059"/>
    <lineage>
        <taxon>Bacteria</taxon>
        <taxon>Pseudomonadati</taxon>
        <taxon>Pseudomonadota</taxon>
        <taxon>Betaproteobacteria</taxon>
        <taxon>Burkholderiales</taxon>
        <taxon>Sphaerotilaceae</taxon>
        <taxon>Roseateles</taxon>
    </lineage>
</organism>
<dbReference type="Pfam" id="PF00326">
    <property type="entry name" value="Peptidase_S9"/>
    <property type="match status" value="1"/>
</dbReference>
<keyword evidence="6" id="KW-1185">Reference proteome</keyword>
<dbReference type="AlphaFoldDB" id="A0A254N4J5"/>
<dbReference type="PANTHER" id="PTHR42776">
    <property type="entry name" value="SERINE PEPTIDASE S9 FAMILY MEMBER"/>
    <property type="match status" value="1"/>
</dbReference>
<sequence length="800" mass="87571">MIKALTWATLALAATTVQAAEPQTYQQPSAEIRAVLDAPPLPGHMLSPDQRTLASISLRRYRSIAELSRPVLRLAGMRIDAGASSPQVTGAIESLTLRELTNPAAPERVVKLPAGGSFSAMRWSPDSRHFLLHRRTANATELWVGDAATGKIRAVKGVKLNTILSSSVAWVGPDEIVALTVPERRGPAPVFEAPSGPSIQESMGRTSPERTLQDLLKNSQDEALFTYHATSALRRIQLATGTSREIGKPGLYADLEAVGTQGVLLTERLVPPFSYQVTWQDFARQVALHDAKGQVLRDLGTVKLKEGVPVEGVITGPRNFSSSPLADGAVYWVEALDGGDQRNKVPQRDKLMRLDPPYQGEGREVHRTAGRLSSLIFVEGSPRALVTDFDRDRLWVTTDLVALDGSGKPQRLQDRSWRDRYNDPGQPSLRLQPNGRYAARVDGGDRLLFAGAGASKDGDLPFLDSVSLKDAKATRLFRSGTTHYERPITLLADGRLLTSRESAAEPPNLMLRSGDGFAQMQALTTVADPTPQLRAIKRELVKFKRADGVELSFWMYLPPDYQAGQRRPTLVWAYPLEFTDASTAGQVSGSSSRFTTFAGSSPLMLLLDGYVVLMDATMPVVGDPKTVNDSFVEQITANARAIVDKAAELGVSDPQQMVVAGHSYGAFMTANLLAHTQIFKAGIARSGAYNRTLTPFGFQSERRTYWEAQDVYLKLSPFNYADKLKTPLLLIHGESDDNPGTFPIQSARFYQALAGTGGQVRYVVLPHESHGYSARESIGHTLWEMSTWMKRQTSDPKAPR</sequence>
<evidence type="ECO:0000256" key="3">
    <source>
        <dbReference type="SAM" id="SignalP"/>
    </source>
</evidence>
<dbReference type="GO" id="GO:0006508">
    <property type="term" value="P:proteolysis"/>
    <property type="evidence" value="ECO:0007669"/>
    <property type="project" value="InterPro"/>
</dbReference>
<evidence type="ECO:0000256" key="2">
    <source>
        <dbReference type="SAM" id="MobiDB-lite"/>
    </source>
</evidence>
<keyword evidence="1" id="KW-0378">Hydrolase</keyword>
<dbReference type="EMBL" id="NISI01000006">
    <property type="protein sequence ID" value="OWR02989.1"/>
    <property type="molecule type" value="Genomic_DNA"/>
</dbReference>
<accession>A0A254N4J5</accession>
<evidence type="ECO:0000259" key="4">
    <source>
        <dbReference type="Pfam" id="PF00326"/>
    </source>
</evidence>
<dbReference type="GO" id="GO:0004252">
    <property type="term" value="F:serine-type endopeptidase activity"/>
    <property type="evidence" value="ECO:0007669"/>
    <property type="project" value="TreeGrafter"/>
</dbReference>
<feature type="compositionally biased region" description="Basic and acidic residues" evidence="2">
    <location>
        <begin position="411"/>
        <end position="422"/>
    </location>
</feature>
<dbReference type="Proteomes" id="UP000197446">
    <property type="component" value="Unassembled WGS sequence"/>
</dbReference>
<evidence type="ECO:0000256" key="1">
    <source>
        <dbReference type="ARBA" id="ARBA00022801"/>
    </source>
</evidence>